<protein>
    <recommendedName>
        <fullName evidence="4">Farnesyl diphosphate synthase</fullName>
        <ecNumber evidence="3">2.5.1.10</ecNumber>
    </recommendedName>
    <alternativeName>
        <fullName evidence="10">(2E,6E)-farnesyl diphosphate synthase</fullName>
    </alternativeName>
    <alternativeName>
        <fullName evidence="9">Geranyltranstransferase</fullName>
    </alternativeName>
</protein>
<comment type="caution">
    <text evidence="13">The sequence shown here is derived from an EMBL/GenBank/DDBJ whole genome shotgun (WGS) entry which is preliminary data.</text>
</comment>
<dbReference type="SFLD" id="SFLDS00005">
    <property type="entry name" value="Isoprenoid_Synthase_Type_I"/>
    <property type="match status" value="1"/>
</dbReference>
<dbReference type="PANTHER" id="PTHR43281">
    <property type="entry name" value="FARNESYL DIPHOSPHATE SYNTHASE"/>
    <property type="match status" value="1"/>
</dbReference>
<evidence type="ECO:0000256" key="9">
    <source>
        <dbReference type="ARBA" id="ARBA00032380"/>
    </source>
</evidence>
<keyword evidence="8" id="KW-0414">Isoprene biosynthesis</keyword>
<gene>
    <name evidence="13" type="primary">ispA</name>
    <name evidence="13" type="ORF">GCM10007140_00260</name>
</gene>
<keyword evidence="5 12" id="KW-0808">Transferase</keyword>
<dbReference type="GO" id="GO:0046872">
    <property type="term" value="F:metal ion binding"/>
    <property type="evidence" value="ECO:0007669"/>
    <property type="project" value="UniProtKB-KW"/>
</dbReference>
<evidence type="ECO:0000256" key="10">
    <source>
        <dbReference type="ARBA" id="ARBA00032873"/>
    </source>
</evidence>
<comment type="similarity">
    <text evidence="2 12">Belongs to the FPP/GGPP synthase family.</text>
</comment>
<comment type="catalytic activity">
    <reaction evidence="11">
        <text>isopentenyl diphosphate + (2E)-geranyl diphosphate = (2E,6E)-farnesyl diphosphate + diphosphate</text>
        <dbReference type="Rhea" id="RHEA:19361"/>
        <dbReference type="ChEBI" id="CHEBI:33019"/>
        <dbReference type="ChEBI" id="CHEBI:58057"/>
        <dbReference type="ChEBI" id="CHEBI:128769"/>
        <dbReference type="ChEBI" id="CHEBI:175763"/>
        <dbReference type="EC" id="2.5.1.10"/>
    </reaction>
</comment>
<evidence type="ECO:0000256" key="7">
    <source>
        <dbReference type="ARBA" id="ARBA00022842"/>
    </source>
</evidence>
<evidence type="ECO:0000256" key="2">
    <source>
        <dbReference type="ARBA" id="ARBA00006706"/>
    </source>
</evidence>
<organism evidence="13 14">
    <name type="scientific">Priestia taiwanensis</name>
    <dbReference type="NCBI Taxonomy" id="1347902"/>
    <lineage>
        <taxon>Bacteria</taxon>
        <taxon>Bacillati</taxon>
        <taxon>Bacillota</taxon>
        <taxon>Bacilli</taxon>
        <taxon>Bacillales</taxon>
        <taxon>Bacillaceae</taxon>
        <taxon>Priestia</taxon>
    </lineage>
</organism>
<dbReference type="AlphaFoldDB" id="A0A917AHU3"/>
<dbReference type="EC" id="2.5.1.10" evidence="3"/>
<evidence type="ECO:0000313" key="13">
    <source>
        <dbReference type="EMBL" id="GGE53886.1"/>
    </source>
</evidence>
<keyword evidence="14" id="KW-1185">Reference proteome</keyword>
<dbReference type="GO" id="GO:0004337">
    <property type="term" value="F:(2E,6E)-farnesyl diphosphate synthase activity"/>
    <property type="evidence" value="ECO:0007669"/>
    <property type="project" value="UniProtKB-EC"/>
</dbReference>
<dbReference type="InterPro" id="IPR008949">
    <property type="entry name" value="Isoprenoid_synthase_dom_sf"/>
</dbReference>
<dbReference type="SUPFAM" id="SSF48576">
    <property type="entry name" value="Terpenoid synthases"/>
    <property type="match status" value="1"/>
</dbReference>
<evidence type="ECO:0000256" key="11">
    <source>
        <dbReference type="ARBA" id="ARBA00049399"/>
    </source>
</evidence>
<dbReference type="RefSeq" id="WP_188386441.1">
    <property type="nucleotide sequence ID" value="NZ_BMFK01000001.1"/>
</dbReference>
<dbReference type="NCBIfam" id="NF045485">
    <property type="entry name" value="FPPsyn"/>
    <property type="match status" value="1"/>
</dbReference>
<dbReference type="PROSITE" id="PS00444">
    <property type="entry name" value="POLYPRENYL_SYNTHASE_2"/>
    <property type="match status" value="1"/>
</dbReference>
<dbReference type="InterPro" id="IPR053378">
    <property type="entry name" value="Prenyl_diphosphate_synthase"/>
</dbReference>
<dbReference type="EMBL" id="BMFK01000001">
    <property type="protein sequence ID" value="GGE53886.1"/>
    <property type="molecule type" value="Genomic_DNA"/>
</dbReference>
<dbReference type="PANTHER" id="PTHR43281:SF1">
    <property type="entry name" value="FARNESYL DIPHOSPHATE SYNTHASE"/>
    <property type="match status" value="1"/>
</dbReference>
<evidence type="ECO:0000256" key="12">
    <source>
        <dbReference type="RuleBase" id="RU004466"/>
    </source>
</evidence>
<evidence type="ECO:0000313" key="14">
    <source>
        <dbReference type="Proteomes" id="UP000605259"/>
    </source>
</evidence>
<name>A0A917AHU3_9BACI</name>
<dbReference type="Gene3D" id="1.10.600.10">
    <property type="entry name" value="Farnesyl Diphosphate Synthase"/>
    <property type="match status" value="1"/>
</dbReference>
<reference evidence="13" key="2">
    <citation type="submission" date="2020-09" db="EMBL/GenBank/DDBJ databases">
        <authorList>
            <person name="Sun Q."/>
            <person name="Zhou Y."/>
        </authorList>
    </citation>
    <scope>NUCLEOTIDE SEQUENCE</scope>
    <source>
        <strain evidence="13">CGMCC 1.12698</strain>
    </source>
</reference>
<dbReference type="SFLD" id="SFLDG01017">
    <property type="entry name" value="Polyprenyl_Transferase_Like"/>
    <property type="match status" value="1"/>
</dbReference>
<dbReference type="Pfam" id="PF00348">
    <property type="entry name" value="polyprenyl_synt"/>
    <property type="match status" value="1"/>
</dbReference>
<sequence>MTIPSFSTFAKKSKQLIEQQLHTYVGVLESPTVLKESMEYSLQAGGKRIRPLLLFATLDAFSKDIERGLPVACALEMIHTYSLIHDDLPCMDDDDLRRGKPTNHKVFGEDIATLAGDALLTYAFQVIATMNHKEVTSEQKVALLAELATSAGAEGMIAGQVADMQAEGKELKKEELEYIHRNKTGKLLVFPVVAGAILAGATQKEIATLKEFSELLGLAFQIKDDILDVEGTEEQIGKRVGSDETNEKSTYVSLHSLAGAKEILATTLVKAKESLNSLQVDARYLYDICELVGNREN</sequence>
<dbReference type="InterPro" id="IPR000092">
    <property type="entry name" value="Polyprenyl_synt"/>
</dbReference>
<evidence type="ECO:0000256" key="6">
    <source>
        <dbReference type="ARBA" id="ARBA00022723"/>
    </source>
</evidence>
<keyword evidence="7" id="KW-0460">Magnesium</keyword>
<evidence type="ECO:0000256" key="1">
    <source>
        <dbReference type="ARBA" id="ARBA00001946"/>
    </source>
</evidence>
<dbReference type="PROSITE" id="PS00723">
    <property type="entry name" value="POLYPRENYL_SYNTHASE_1"/>
    <property type="match status" value="1"/>
</dbReference>
<dbReference type="FunFam" id="1.10.600.10:FF:000001">
    <property type="entry name" value="Geranylgeranyl diphosphate synthase"/>
    <property type="match status" value="1"/>
</dbReference>
<dbReference type="CDD" id="cd00685">
    <property type="entry name" value="Trans_IPPS_HT"/>
    <property type="match status" value="1"/>
</dbReference>
<proteinExistence type="inferred from homology"/>
<evidence type="ECO:0000256" key="5">
    <source>
        <dbReference type="ARBA" id="ARBA00022679"/>
    </source>
</evidence>
<keyword evidence="6" id="KW-0479">Metal-binding</keyword>
<reference evidence="13" key="1">
    <citation type="journal article" date="2014" name="Int. J. Syst. Evol. Microbiol.">
        <title>Complete genome sequence of Corynebacterium casei LMG S-19264T (=DSM 44701T), isolated from a smear-ripened cheese.</title>
        <authorList>
            <consortium name="US DOE Joint Genome Institute (JGI-PGF)"/>
            <person name="Walter F."/>
            <person name="Albersmeier A."/>
            <person name="Kalinowski J."/>
            <person name="Ruckert C."/>
        </authorList>
    </citation>
    <scope>NUCLEOTIDE SEQUENCE</scope>
    <source>
        <strain evidence="13">CGMCC 1.12698</strain>
    </source>
</reference>
<dbReference type="InterPro" id="IPR033749">
    <property type="entry name" value="Polyprenyl_synt_CS"/>
</dbReference>
<evidence type="ECO:0000256" key="8">
    <source>
        <dbReference type="ARBA" id="ARBA00023229"/>
    </source>
</evidence>
<comment type="cofactor">
    <cofactor evidence="1">
        <name>Mg(2+)</name>
        <dbReference type="ChEBI" id="CHEBI:18420"/>
    </cofactor>
</comment>
<evidence type="ECO:0000256" key="3">
    <source>
        <dbReference type="ARBA" id="ARBA00012439"/>
    </source>
</evidence>
<dbReference type="GO" id="GO:0016114">
    <property type="term" value="P:terpenoid biosynthetic process"/>
    <property type="evidence" value="ECO:0007669"/>
    <property type="project" value="UniProtKB-ARBA"/>
</dbReference>
<evidence type="ECO:0000256" key="4">
    <source>
        <dbReference type="ARBA" id="ARBA00015100"/>
    </source>
</evidence>
<accession>A0A917AHU3</accession>
<dbReference type="GO" id="GO:0005737">
    <property type="term" value="C:cytoplasm"/>
    <property type="evidence" value="ECO:0007669"/>
    <property type="project" value="UniProtKB-ARBA"/>
</dbReference>
<dbReference type="Proteomes" id="UP000605259">
    <property type="component" value="Unassembled WGS sequence"/>
</dbReference>